<feature type="signal peptide" evidence="2">
    <location>
        <begin position="1"/>
        <end position="24"/>
    </location>
</feature>
<evidence type="ECO:0000256" key="2">
    <source>
        <dbReference type="SAM" id="SignalP"/>
    </source>
</evidence>
<name>A0A553YPP9_9ACTN</name>
<sequence length="100" mass="10572">MKPRQYLPLAASLGAGAVVATATAADLAPYALPGHLLATCVMATGASSMWLARHITDLLTGASDRCPECDFSIKVSGVDAAESRRWQEAVADHPRHHLPH</sequence>
<gene>
    <name evidence="3" type="ORF">FNZ23_26035</name>
</gene>
<dbReference type="Proteomes" id="UP000320888">
    <property type="component" value="Unassembled WGS sequence"/>
</dbReference>
<dbReference type="OrthoDB" id="4248010at2"/>
<dbReference type="RefSeq" id="WP_143944995.1">
    <property type="nucleotide sequence ID" value="NZ_VKLS01000512.1"/>
</dbReference>
<organism evidence="3 4">
    <name type="scientific">Streptomyces benahoarensis</name>
    <dbReference type="NCBI Taxonomy" id="2595054"/>
    <lineage>
        <taxon>Bacteria</taxon>
        <taxon>Bacillati</taxon>
        <taxon>Actinomycetota</taxon>
        <taxon>Actinomycetes</taxon>
        <taxon>Kitasatosporales</taxon>
        <taxon>Streptomycetaceae</taxon>
        <taxon>Streptomyces</taxon>
    </lineage>
</organism>
<accession>A0A553YPP9</accession>
<feature type="transmembrane region" description="Helical" evidence="1">
    <location>
        <begin position="34"/>
        <end position="52"/>
    </location>
</feature>
<dbReference type="EMBL" id="VKLS01000512">
    <property type="protein sequence ID" value="TSB31159.1"/>
    <property type="molecule type" value="Genomic_DNA"/>
</dbReference>
<comment type="caution">
    <text evidence="3">The sequence shown here is derived from an EMBL/GenBank/DDBJ whole genome shotgun (WGS) entry which is preliminary data.</text>
</comment>
<reference evidence="3 4" key="1">
    <citation type="submission" date="2019-07" db="EMBL/GenBank/DDBJ databases">
        <title>Draft genome for Streptomyces benahoarensis MZ03-48.</title>
        <authorList>
            <person name="Gonzalez-Pimentel J.L."/>
        </authorList>
    </citation>
    <scope>NUCLEOTIDE SEQUENCE [LARGE SCALE GENOMIC DNA]</scope>
    <source>
        <strain evidence="3 4">MZ03-48</strain>
    </source>
</reference>
<evidence type="ECO:0000256" key="1">
    <source>
        <dbReference type="SAM" id="Phobius"/>
    </source>
</evidence>
<keyword evidence="1" id="KW-0472">Membrane</keyword>
<keyword evidence="1" id="KW-1133">Transmembrane helix</keyword>
<protein>
    <submittedName>
        <fullName evidence="3">Uncharacterized protein</fullName>
    </submittedName>
</protein>
<dbReference type="AlphaFoldDB" id="A0A553YPP9"/>
<keyword evidence="1" id="KW-0812">Transmembrane</keyword>
<evidence type="ECO:0000313" key="4">
    <source>
        <dbReference type="Proteomes" id="UP000320888"/>
    </source>
</evidence>
<keyword evidence="4" id="KW-1185">Reference proteome</keyword>
<keyword evidence="2" id="KW-0732">Signal</keyword>
<evidence type="ECO:0000313" key="3">
    <source>
        <dbReference type="EMBL" id="TSB31159.1"/>
    </source>
</evidence>
<proteinExistence type="predicted"/>
<feature type="chain" id="PRO_5022186557" evidence="2">
    <location>
        <begin position="25"/>
        <end position="100"/>
    </location>
</feature>